<accession>A0ABW3ENQ9</accession>
<evidence type="ECO:0000313" key="5">
    <source>
        <dbReference type="Proteomes" id="UP001596972"/>
    </source>
</evidence>
<dbReference type="SMART" id="SM00560">
    <property type="entry name" value="LamGL"/>
    <property type="match status" value="1"/>
</dbReference>
<dbReference type="PANTHER" id="PTHR42535:SF2">
    <property type="entry name" value="CHROMOSOME UNDETERMINED SCAFFOLD_146, WHOLE GENOME SHOTGUN SEQUENCE"/>
    <property type="match status" value="1"/>
</dbReference>
<dbReference type="Gene3D" id="2.60.120.200">
    <property type="match status" value="1"/>
</dbReference>
<dbReference type="Proteomes" id="UP001596972">
    <property type="component" value="Unassembled WGS sequence"/>
</dbReference>
<protein>
    <submittedName>
        <fullName evidence="4">LamG domain-containing protein</fullName>
    </submittedName>
</protein>
<keyword evidence="2" id="KW-1015">Disulfide bond</keyword>
<comment type="caution">
    <text evidence="4">The sequence shown here is derived from an EMBL/GenBank/DDBJ whole genome shotgun (WGS) entry which is preliminary data.</text>
</comment>
<dbReference type="SUPFAM" id="SSF49899">
    <property type="entry name" value="Concanavalin A-like lectins/glucanases"/>
    <property type="match status" value="1"/>
</dbReference>
<dbReference type="PANTHER" id="PTHR42535">
    <property type="entry name" value="OOKINETE PROTEIN, PUTATIVE-RELATED"/>
    <property type="match status" value="1"/>
</dbReference>
<dbReference type="EMBL" id="JBHTJA010000012">
    <property type="protein sequence ID" value="MFD0900583.1"/>
    <property type="molecule type" value="Genomic_DNA"/>
</dbReference>
<organism evidence="4 5">
    <name type="scientific">Actinomadura sediminis</name>
    <dbReference type="NCBI Taxonomy" id="1038904"/>
    <lineage>
        <taxon>Bacteria</taxon>
        <taxon>Bacillati</taxon>
        <taxon>Actinomycetota</taxon>
        <taxon>Actinomycetes</taxon>
        <taxon>Streptosporangiales</taxon>
        <taxon>Thermomonosporaceae</taxon>
        <taxon>Actinomadura</taxon>
    </lineage>
</organism>
<keyword evidence="1" id="KW-0732">Signal</keyword>
<gene>
    <name evidence="4" type="ORF">ACFQ11_09295</name>
</gene>
<dbReference type="Pfam" id="PF13385">
    <property type="entry name" value="Laminin_G_3"/>
    <property type="match status" value="1"/>
</dbReference>
<dbReference type="RefSeq" id="WP_378297584.1">
    <property type="nucleotide sequence ID" value="NZ_JBHTJA010000012.1"/>
</dbReference>
<keyword evidence="5" id="KW-1185">Reference proteome</keyword>
<evidence type="ECO:0000259" key="3">
    <source>
        <dbReference type="SMART" id="SM00560"/>
    </source>
</evidence>
<dbReference type="InterPro" id="IPR006558">
    <property type="entry name" value="LamG-like"/>
</dbReference>
<feature type="domain" description="LamG-like jellyroll fold" evidence="3">
    <location>
        <begin position="67"/>
        <end position="201"/>
    </location>
</feature>
<name>A0ABW3ENQ9_9ACTN</name>
<sequence>MLVAHWTFDVATVEGRRVHVASGAAPDAELDEVAEIVPGRAGEALALGAHARAVIPAAPQLVFSQIFGFTVALSVNVTEEPTGEWRSLLYKPVGENDARGLGLWLYPDAMRLRLQLFTAKGPDYMDSHVRLTVGEWAHVAFVVNPQGMALYVDGEQDVAEALDEPVVTPAGPILLGSEQTKPGFGGLIDDLRVYASALDVEAVRALAEQGPS</sequence>
<reference evidence="5" key="1">
    <citation type="journal article" date="2019" name="Int. J. Syst. Evol. Microbiol.">
        <title>The Global Catalogue of Microorganisms (GCM) 10K type strain sequencing project: providing services to taxonomists for standard genome sequencing and annotation.</title>
        <authorList>
            <consortium name="The Broad Institute Genomics Platform"/>
            <consortium name="The Broad Institute Genome Sequencing Center for Infectious Disease"/>
            <person name="Wu L."/>
            <person name="Ma J."/>
        </authorList>
    </citation>
    <scope>NUCLEOTIDE SEQUENCE [LARGE SCALE GENOMIC DNA]</scope>
    <source>
        <strain evidence="5">JCM 31202</strain>
    </source>
</reference>
<dbReference type="InterPro" id="IPR013320">
    <property type="entry name" value="ConA-like_dom_sf"/>
</dbReference>
<evidence type="ECO:0000313" key="4">
    <source>
        <dbReference type="EMBL" id="MFD0900583.1"/>
    </source>
</evidence>
<proteinExistence type="predicted"/>
<evidence type="ECO:0000256" key="1">
    <source>
        <dbReference type="ARBA" id="ARBA00022729"/>
    </source>
</evidence>
<evidence type="ECO:0000256" key="2">
    <source>
        <dbReference type="ARBA" id="ARBA00023157"/>
    </source>
</evidence>